<proteinExistence type="predicted"/>
<name>A0ABR5GGJ4_9ENTR</name>
<organism evidence="1 2">
    <name type="scientific">Klebsiella michiganensis</name>
    <dbReference type="NCBI Taxonomy" id="1134687"/>
    <lineage>
        <taxon>Bacteria</taxon>
        <taxon>Pseudomonadati</taxon>
        <taxon>Pseudomonadota</taxon>
        <taxon>Gammaproteobacteria</taxon>
        <taxon>Enterobacterales</taxon>
        <taxon>Enterobacteriaceae</taxon>
        <taxon>Klebsiella/Raoultella group</taxon>
        <taxon>Klebsiella</taxon>
    </lineage>
</organism>
<keyword evidence="2" id="KW-1185">Reference proteome</keyword>
<sequence length="69" mass="7352">MRTHGGIMPPWYVESINLHASRPLWPGADGELMGKRERSAAGDGARPLIQALSTDGIQTGVNAVPSLSR</sequence>
<gene>
    <name evidence="1" type="ORF">SK91_01910</name>
</gene>
<evidence type="ECO:0000313" key="2">
    <source>
        <dbReference type="Proteomes" id="UP000036305"/>
    </source>
</evidence>
<evidence type="ECO:0000313" key="1">
    <source>
        <dbReference type="EMBL" id="KLY39241.1"/>
    </source>
</evidence>
<dbReference type="EMBL" id="LEUS01000012">
    <property type="protein sequence ID" value="KLY39241.1"/>
    <property type="molecule type" value="Genomic_DNA"/>
</dbReference>
<dbReference type="Proteomes" id="UP000036305">
    <property type="component" value="Unassembled WGS sequence"/>
</dbReference>
<reference evidence="1 2" key="1">
    <citation type="submission" date="2015-06" db="EMBL/GenBank/DDBJ databases">
        <title>The Genome Sequence of None.</title>
        <authorList>
            <consortium name="The Broad Institute Genomics Platform"/>
            <consortium name="The Broad Institute Genome Sequencing Center for Infectious Disease"/>
            <person name="Earl A.M."/>
            <person name="Onderdonk A.B."/>
            <person name="Kirby J."/>
            <person name="Ferraro M.J."/>
            <person name="Huang S."/>
            <person name="Spencer M."/>
            <person name="Fodor A."/>
            <person name="Hooper D."/>
            <person name="Dekker J."/>
            <person name="O'Brien T."/>
            <person name="Quan V."/>
            <person name="Gombosev A."/>
            <person name="Delaney M."/>
            <person name="DuBois A."/>
            <person name="Ernst C."/>
            <person name="Kim D.S."/>
            <person name="Rossman W."/>
            <person name="Gohs F."/>
            <person name="Petruso H."/>
            <person name="Nozar T."/>
            <person name="Mougeot F."/>
            <person name="Manson-McGuire A."/>
            <person name="Young S."/>
            <person name="Abouelleil A."/>
            <person name="Cao P."/>
            <person name="Chapman S.B."/>
            <person name="Griggs A."/>
            <person name="Priest M."/>
            <person name="Shea T."/>
            <person name="Wortman I."/>
            <person name="Wortman J.R."/>
            <person name="Nusbaum C."/>
            <person name="Birren B."/>
        </authorList>
    </citation>
    <scope>NUCLEOTIDE SEQUENCE [LARGE SCALE GENOMIC DNA]</scope>
    <source>
        <strain evidence="1 2">MGH87</strain>
    </source>
</reference>
<protein>
    <submittedName>
        <fullName evidence="1">Uncharacterized protein</fullName>
    </submittedName>
</protein>
<accession>A0ABR5GGJ4</accession>
<comment type="caution">
    <text evidence="1">The sequence shown here is derived from an EMBL/GenBank/DDBJ whole genome shotgun (WGS) entry which is preliminary data.</text>
</comment>